<dbReference type="EMBL" id="MUKV01000019">
    <property type="protein sequence ID" value="OQS37318.1"/>
    <property type="molecule type" value="Genomic_DNA"/>
</dbReference>
<dbReference type="Pfam" id="PF13439">
    <property type="entry name" value="Glyco_transf_4"/>
    <property type="match status" value="1"/>
</dbReference>
<dbReference type="STRING" id="394935.GCA_000758475_02981"/>
<dbReference type="AlphaFoldDB" id="A0A1W0CRK2"/>
<dbReference type="SUPFAM" id="SSF53756">
    <property type="entry name" value="UDP-Glycosyltransferase/glycogen phosphorylase"/>
    <property type="match status" value="1"/>
</dbReference>
<evidence type="ECO:0000256" key="1">
    <source>
        <dbReference type="ARBA" id="ARBA00022679"/>
    </source>
</evidence>
<name>A0A1W0CRK2_9NEIS</name>
<evidence type="ECO:0000259" key="2">
    <source>
        <dbReference type="Pfam" id="PF13439"/>
    </source>
</evidence>
<feature type="domain" description="Glycosyltransferase subfamily 4-like N-terminal" evidence="2">
    <location>
        <begin position="16"/>
        <end position="182"/>
    </location>
</feature>
<dbReference type="RefSeq" id="WP_081549955.1">
    <property type="nucleotide sequence ID" value="NZ_MUKU01000038.1"/>
</dbReference>
<evidence type="ECO:0000313" key="3">
    <source>
        <dbReference type="EMBL" id="OQS37318.1"/>
    </source>
</evidence>
<gene>
    <name evidence="3" type="ORF">B0T45_14520</name>
</gene>
<accession>A0A1W0CRK2</accession>
<proteinExistence type="predicted"/>
<dbReference type="Proteomes" id="UP000192721">
    <property type="component" value="Unassembled WGS sequence"/>
</dbReference>
<dbReference type="PANTHER" id="PTHR46401">
    <property type="entry name" value="GLYCOSYLTRANSFERASE WBBK-RELATED"/>
    <property type="match status" value="1"/>
</dbReference>
<dbReference type="PANTHER" id="PTHR46401:SF2">
    <property type="entry name" value="GLYCOSYLTRANSFERASE WBBK-RELATED"/>
    <property type="match status" value="1"/>
</dbReference>
<evidence type="ECO:0000313" key="4">
    <source>
        <dbReference type="Proteomes" id="UP000192721"/>
    </source>
</evidence>
<dbReference type="InterPro" id="IPR028098">
    <property type="entry name" value="Glyco_trans_4-like_N"/>
</dbReference>
<dbReference type="GO" id="GO:0009103">
    <property type="term" value="P:lipopolysaccharide biosynthetic process"/>
    <property type="evidence" value="ECO:0007669"/>
    <property type="project" value="TreeGrafter"/>
</dbReference>
<dbReference type="GO" id="GO:0016757">
    <property type="term" value="F:glycosyltransferase activity"/>
    <property type="evidence" value="ECO:0007669"/>
    <property type="project" value="TreeGrafter"/>
</dbReference>
<sequence>MRIGIDYRPVTAAPRSGIARQVLALEAALAARPNVEVLRFTACPADHPHRRLAECPARPSPADGLHRPRERWHFECRFLPRAIRARRLDLYIATANTGLPLWRAPGGVRYAMLLHDVFQLTLDNYHVSLLRALAYRVIDWIGTARSLQRADAIWTPSQFTADAAARLFPRQRAKLALLPNAVPQPAAPAAALPASLPARYWLAVGAREPRKNMPWFVEQWRKARQRQPDLPALALVARPEDLPAELRRLEGLIWLSDLDDGMLSAVYAAAERLWQPSYAEGFGLPVIEALAQGTPVAVATGSALDEVAPPQAARFAPNDASGLQALMHRLAAAGPDGDADANRAWARRYDMDAYRRRVDQLLDRLLA</sequence>
<reference evidence="3 4" key="1">
    <citation type="submission" date="2017-02" db="EMBL/GenBank/DDBJ databases">
        <title>Chromobacterium haemolyticum H5244.</title>
        <authorList>
            <person name="Gulvik C.A."/>
        </authorList>
    </citation>
    <scope>NUCLEOTIDE SEQUENCE [LARGE SCALE GENOMIC DNA]</scope>
    <source>
        <strain evidence="3 4">H5244</strain>
    </source>
</reference>
<dbReference type="Pfam" id="PF13692">
    <property type="entry name" value="Glyco_trans_1_4"/>
    <property type="match status" value="1"/>
</dbReference>
<comment type="caution">
    <text evidence="3">The sequence shown here is derived from an EMBL/GenBank/DDBJ whole genome shotgun (WGS) entry which is preliminary data.</text>
</comment>
<dbReference type="Gene3D" id="3.40.50.2000">
    <property type="entry name" value="Glycogen Phosphorylase B"/>
    <property type="match status" value="2"/>
</dbReference>
<protein>
    <submittedName>
        <fullName evidence="3">Glycosyl transferase family 1</fullName>
    </submittedName>
</protein>
<dbReference type="CDD" id="cd03809">
    <property type="entry name" value="GT4_MtfB-like"/>
    <property type="match status" value="1"/>
</dbReference>
<organism evidence="3 4">
    <name type="scientific">Chromobacterium haemolyticum</name>
    <dbReference type="NCBI Taxonomy" id="394935"/>
    <lineage>
        <taxon>Bacteria</taxon>
        <taxon>Pseudomonadati</taxon>
        <taxon>Pseudomonadota</taxon>
        <taxon>Betaproteobacteria</taxon>
        <taxon>Neisseriales</taxon>
        <taxon>Chromobacteriaceae</taxon>
        <taxon>Chromobacterium</taxon>
    </lineage>
</organism>
<keyword evidence="1 3" id="KW-0808">Transferase</keyword>